<dbReference type="Gene3D" id="2.40.150.20">
    <property type="entry name" value="Ribosomal protein L14"/>
    <property type="match status" value="2"/>
</dbReference>
<dbReference type="Proteomes" id="UP000243975">
    <property type="component" value="Unassembled WGS sequence"/>
</dbReference>
<name>A0A103XJX6_CYNCS</name>
<dbReference type="Gramene" id="KVH92146">
    <property type="protein sequence ID" value="KVH92146"/>
    <property type="gene ID" value="Ccrd_005816"/>
</dbReference>
<dbReference type="SMART" id="SM01374">
    <property type="entry name" value="Ribosomal_L14"/>
    <property type="match status" value="1"/>
</dbReference>
<dbReference type="GO" id="GO:0070180">
    <property type="term" value="F:large ribosomal subunit rRNA binding"/>
    <property type="evidence" value="ECO:0007669"/>
    <property type="project" value="TreeGrafter"/>
</dbReference>
<dbReference type="STRING" id="59895.A0A103XJX6"/>
<dbReference type="GO" id="GO:0022625">
    <property type="term" value="C:cytosolic large ribosomal subunit"/>
    <property type="evidence" value="ECO:0007669"/>
    <property type="project" value="TreeGrafter"/>
</dbReference>
<dbReference type="Pfam" id="PF00238">
    <property type="entry name" value="Ribosomal_L14"/>
    <property type="match status" value="1"/>
</dbReference>
<protein>
    <submittedName>
        <fullName evidence="5">Ribosomal protein L14b/L23e</fullName>
    </submittedName>
</protein>
<dbReference type="InterPro" id="IPR036853">
    <property type="entry name" value="Ribosomal_uL14_sf"/>
</dbReference>
<dbReference type="EMBL" id="LEKV01004843">
    <property type="protein sequence ID" value="KVH92146.1"/>
    <property type="molecule type" value="Genomic_DNA"/>
</dbReference>
<accession>A0A103XJX6</accession>
<dbReference type="AlphaFoldDB" id="A0A103XJX6"/>
<organism evidence="5 6">
    <name type="scientific">Cynara cardunculus var. scolymus</name>
    <name type="common">Globe artichoke</name>
    <name type="synonym">Cynara scolymus</name>
    <dbReference type="NCBI Taxonomy" id="59895"/>
    <lineage>
        <taxon>Eukaryota</taxon>
        <taxon>Viridiplantae</taxon>
        <taxon>Streptophyta</taxon>
        <taxon>Embryophyta</taxon>
        <taxon>Tracheophyta</taxon>
        <taxon>Spermatophyta</taxon>
        <taxon>Magnoliopsida</taxon>
        <taxon>eudicotyledons</taxon>
        <taxon>Gunneridae</taxon>
        <taxon>Pentapetalae</taxon>
        <taxon>asterids</taxon>
        <taxon>campanulids</taxon>
        <taxon>Asterales</taxon>
        <taxon>Asteraceae</taxon>
        <taxon>Carduoideae</taxon>
        <taxon>Cardueae</taxon>
        <taxon>Carduinae</taxon>
        <taxon>Cynara</taxon>
    </lineage>
</organism>
<gene>
    <name evidence="5" type="ORF">Ccrd_005816</name>
</gene>
<dbReference type="GO" id="GO:0003735">
    <property type="term" value="F:structural constituent of ribosome"/>
    <property type="evidence" value="ECO:0007669"/>
    <property type="project" value="InterPro"/>
</dbReference>
<keyword evidence="6" id="KW-1185">Reference proteome</keyword>
<keyword evidence="2 4" id="KW-0689">Ribosomal protein</keyword>
<comment type="caution">
    <text evidence="5">The sequence shown here is derived from an EMBL/GenBank/DDBJ whole genome shotgun (WGS) entry which is preliminary data.</text>
</comment>
<keyword evidence="3 4" id="KW-0687">Ribonucleoprotein</keyword>
<dbReference type="SUPFAM" id="SSF50193">
    <property type="entry name" value="Ribosomal protein L14"/>
    <property type="match status" value="1"/>
</dbReference>
<evidence type="ECO:0000256" key="4">
    <source>
        <dbReference type="RuleBase" id="RU003949"/>
    </source>
</evidence>
<dbReference type="PANTHER" id="PTHR11761">
    <property type="entry name" value="50S/60S RIBOSOMAL PROTEIN L14/L23"/>
    <property type="match status" value="1"/>
</dbReference>
<evidence type="ECO:0000313" key="6">
    <source>
        <dbReference type="Proteomes" id="UP000243975"/>
    </source>
</evidence>
<evidence type="ECO:0000313" key="5">
    <source>
        <dbReference type="EMBL" id="KVH92146.1"/>
    </source>
</evidence>
<reference evidence="5 6" key="1">
    <citation type="journal article" date="2016" name="Sci. Rep.">
        <title>The genome sequence of the outbreeding globe artichoke constructed de novo incorporating a phase-aware low-pass sequencing strategy of F1 progeny.</title>
        <authorList>
            <person name="Scaglione D."/>
            <person name="Reyes-Chin-Wo S."/>
            <person name="Acquadro A."/>
            <person name="Froenicke L."/>
            <person name="Portis E."/>
            <person name="Beitel C."/>
            <person name="Tirone M."/>
            <person name="Mauro R."/>
            <person name="Lo Monaco A."/>
            <person name="Mauromicale G."/>
            <person name="Faccioli P."/>
            <person name="Cattivelli L."/>
            <person name="Rieseberg L."/>
            <person name="Michelmore R."/>
            <person name="Lanteri S."/>
        </authorList>
    </citation>
    <scope>NUCLEOTIDE SEQUENCE [LARGE SCALE GENOMIC DNA]</scope>
    <source>
        <strain evidence="5">2C</strain>
    </source>
</reference>
<proteinExistence type="inferred from homology"/>
<dbReference type="GO" id="GO:0006412">
    <property type="term" value="P:translation"/>
    <property type="evidence" value="ECO:0007669"/>
    <property type="project" value="InterPro"/>
</dbReference>
<sequence>MSKRGRRGSAGNKFQMSPSLPVVNCVDNTGTKTLYIISMKGVMGHSNRLPQQLEIWYLEDKSSVIVNKKGELKGTAITAPIGTECGDLWARIESATNAII</sequence>
<evidence type="ECO:0000256" key="1">
    <source>
        <dbReference type="ARBA" id="ARBA00010745"/>
    </source>
</evidence>
<evidence type="ECO:0000256" key="3">
    <source>
        <dbReference type="ARBA" id="ARBA00023274"/>
    </source>
</evidence>
<evidence type="ECO:0000256" key="2">
    <source>
        <dbReference type="ARBA" id="ARBA00022980"/>
    </source>
</evidence>
<comment type="similarity">
    <text evidence="1 4">Belongs to the universal ribosomal protein uL14 family.</text>
</comment>
<dbReference type="InterPro" id="IPR000218">
    <property type="entry name" value="Ribosomal_uL14"/>
</dbReference>
<dbReference type="PANTHER" id="PTHR11761:SF8">
    <property type="entry name" value="LARGE RIBOSOMAL SUBUNIT PROTEIN UL14"/>
    <property type="match status" value="1"/>
</dbReference>